<dbReference type="InterPro" id="IPR011990">
    <property type="entry name" value="TPR-like_helical_dom_sf"/>
</dbReference>
<dbReference type="Gene3D" id="1.10.510.10">
    <property type="entry name" value="Transferase(Phosphotransferase) domain 1"/>
    <property type="match status" value="1"/>
</dbReference>
<dbReference type="Gene3D" id="3.30.200.20">
    <property type="entry name" value="Phosphorylase Kinase, domain 1"/>
    <property type="match status" value="1"/>
</dbReference>
<reference evidence="7 8" key="1">
    <citation type="submission" date="2019-02" db="EMBL/GenBank/DDBJ databases">
        <title>Deep-cultivation of Planctomycetes and their phenomic and genomic characterization uncovers novel biology.</title>
        <authorList>
            <person name="Wiegand S."/>
            <person name="Jogler M."/>
            <person name="Boedeker C."/>
            <person name="Pinto D."/>
            <person name="Vollmers J."/>
            <person name="Rivas-Marin E."/>
            <person name="Kohn T."/>
            <person name="Peeters S.H."/>
            <person name="Heuer A."/>
            <person name="Rast P."/>
            <person name="Oberbeckmann S."/>
            <person name="Bunk B."/>
            <person name="Jeske O."/>
            <person name="Meyerdierks A."/>
            <person name="Storesund J.E."/>
            <person name="Kallscheuer N."/>
            <person name="Luecker S."/>
            <person name="Lage O.M."/>
            <person name="Pohl T."/>
            <person name="Merkel B.J."/>
            <person name="Hornburger P."/>
            <person name="Mueller R.-W."/>
            <person name="Bruemmer F."/>
            <person name="Labrenz M."/>
            <person name="Spormann A.M."/>
            <person name="Op den Camp H."/>
            <person name="Overmann J."/>
            <person name="Amann R."/>
            <person name="Jetten M.S.M."/>
            <person name="Mascher T."/>
            <person name="Medema M.H."/>
            <person name="Devos D.P."/>
            <person name="Kaster A.-K."/>
            <person name="Ovreas L."/>
            <person name="Rohde M."/>
            <person name="Galperin M.Y."/>
            <person name="Jogler C."/>
        </authorList>
    </citation>
    <scope>NUCLEOTIDE SEQUENCE [LARGE SCALE GENOMIC DNA]</scope>
    <source>
        <strain evidence="7 8">EC9</strain>
    </source>
</reference>
<dbReference type="KEGG" id="ruv:EC9_31670"/>
<dbReference type="PANTHER" id="PTHR43289">
    <property type="entry name" value="MITOGEN-ACTIVATED PROTEIN KINASE KINASE KINASE 20-RELATED"/>
    <property type="match status" value="1"/>
</dbReference>
<dbReference type="GO" id="GO:0004674">
    <property type="term" value="F:protein serine/threonine kinase activity"/>
    <property type="evidence" value="ECO:0007669"/>
    <property type="project" value="UniProtKB-EC"/>
</dbReference>
<feature type="domain" description="Protein kinase" evidence="6">
    <location>
        <begin position="89"/>
        <end position="387"/>
    </location>
</feature>
<dbReference type="Pfam" id="PF00069">
    <property type="entry name" value="Pkinase"/>
    <property type="match status" value="1"/>
</dbReference>
<accession>A0A517M266</accession>
<dbReference type="InterPro" id="IPR008271">
    <property type="entry name" value="Ser/Thr_kinase_AS"/>
</dbReference>
<name>A0A517M266_9BACT</name>
<dbReference type="RefSeq" id="WP_145346552.1">
    <property type="nucleotide sequence ID" value="NZ_CP036261.1"/>
</dbReference>
<evidence type="ECO:0000313" key="7">
    <source>
        <dbReference type="EMBL" id="QDS88971.1"/>
    </source>
</evidence>
<dbReference type="AlphaFoldDB" id="A0A517M266"/>
<dbReference type="SUPFAM" id="SSF48452">
    <property type="entry name" value="TPR-like"/>
    <property type="match status" value="1"/>
</dbReference>
<keyword evidence="4" id="KW-0067">ATP-binding</keyword>
<dbReference type="SUPFAM" id="SSF56112">
    <property type="entry name" value="Protein kinase-like (PK-like)"/>
    <property type="match status" value="1"/>
</dbReference>
<dbReference type="CDD" id="cd14014">
    <property type="entry name" value="STKc_PknB_like"/>
    <property type="match status" value="1"/>
</dbReference>
<dbReference type="PROSITE" id="PS50005">
    <property type="entry name" value="TPR"/>
    <property type="match status" value="2"/>
</dbReference>
<protein>
    <submittedName>
        <fullName evidence="7">Serine/threonine-protein kinase PknB</fullName>
        <ecNumber evidence="7">2.7.11.1</ecNumber>
    </submittedName>
</protein>
<dbReference type="PANTHER" id="PTHR43289:SF6">
    <property type="entry name" value="SERINE_THREONINE-PROTEIN KINASE NEKL-3"/>
    <property type="match status" value="1"/>
</dbReference>
<sequence>MSPKHEKTIFFEALEIESPRAREAFVQGSCQGDPKLLDAVSRLLAEHDRADNPIDHPVVASLPTFDAVTQQVARSIEANHPPGTMVGPYKLMEQIGEGGCGLVFVADQQVPVRRRVALKIIKPGMETRQVIARFEAERQALAMMDHENIARVFDAGVTQTGQPYFVMELVRGVPLNEFCDNHRLDTRQRLELFLSICNAVQHAHQKGIIHRDLKPSNVLVTLQDGRPIAKVIDFGIVKAIGQSLTDKTIYTRLASMIGTPAYMSPEQAEMSNVDVDTRSDIYSLGVLLYELLTGSTPFVVGRLNSVGFDELRRIIREEEPPSPSTRLSTLGNQLSTTVSANRRLEPAKLTSLMRGDLDWIVMKAIDKDRARRYPSAIALAQDVSRFLEGQPVEARPPSTLYRFSKFARRNKVALTTVSLVAGALVLGTVVSLWQARVAYHAMEQARIAAAAAKSSNAELEGFTDRLRRANTLIASGRAYADAGDWSNANEAFTNATQTQPRYFHAWMERGSLYAKMGLWEMAASDYRKALELGSPVDGVQFLGVPQLFDYVGDHAKYEQLAKDLAQSSSGSLGTILRGQLVDQPSAEVSAQLAVLGEQLLEERRLRPDGRPTRTSRIPRGPKLYVAGWAHLRNGDIDRAIERLEESLDEATIWPASGINYPLLAIAYTQAGRSDDAAKAWTLAKQSRDQWLDQSIETQQGTPPIPWFDWIEFLMNYREASLRLTGELPPDDPRLDQLKSLARGAIANSAPDPLPSP</sequence>
<dbReference type="InterPro" id="IPR011009">
    <property type="entry name" value="Kinase-like_dom_sf"/>
</dbReference>
<keyword evidence="2" id="KW-0547">Nucleotide-binding</keyword>
<keyword evidence="5" id="KW-0802">TPR repeat</keyword>
<dbReference type="PROSITE" id="PS00108">
    <property type="entry name" value="PROTEIN_KINASE_ST"/>
    <property type="match status" value="1"/>
</dbReference>
<dbReference type="InterPro" id="IPR000719">
    <property type="entry name" value="Prot_kinase_dom"/>
</dbReference>
<keyword evidence="1 7" id="KW-0808">Transferase</keyword>
<proteinExistence type="predicted"/>
<dbReference type="OrthoDB" id="258731at2"/>
<dbReference type="GO" id="GO:0005524">
    <property type="term" value="F:ATP binding"/>
    <property type="evidence" value="ECO:0007669"/>
    <property type="project" value="UniProtKB-KW"/>
</dbReference>
<dbReference type="InterPro" id="IPR019734">
    <property type="entry name" value="TPR_rpt"/>
</dbReference>
<evidence type="ECO:0000256" key="1">
    <source>
        <dbReference type="ARBA" id="ARBA00022679"/>
    </source>
</evidence>
<evidence type="ECO:0000256" key="2">
    <source>
        <dbReference type="ARBA" id="ARBA00022741"/>
    </source>
</evidence>
<evidence type="ECO:0000313" key="8">
    <source>
        <dbReference type="Proteomes" id="UP000319557"/>
    </source>
</evidence>
<dbReference type="PROSITE" id="PS50011">
    <property type="entry name" value="PROTEIN_KINASE_DOM"/>
    <property type="match status" value="1"/>
</dbReference>
<feature type="repeat" description="TPR" evidence="5">
    <location>
        <begin position="503"/>
        <end position="536"/>
    </location>
</feature>
<dbReference type="SMART" id="SM00220">
    <property type="entry name" value="S_TKc"/>
    <property type="match status" value="1"/>
</dbReference>
<evidence type="ECO:0000256" key="5">
    <source>
        <dbReference type="PROSITE-ProRule" id="PRU00339"/>
    </source>
</evidence>
<keyword evidence="8" id="KW-1185">Reference proteome</keyword>
<dbReference type="EC" id="2.7.11.1" evidence="7"/>
<dbReference type="EMBL" id="CP036261">
    <property type="protein sequence ID" value="QDS88971.1"/>
    <property type="molecule type" value="Genomic_DNA"/>
</dbReference>
<feature type="repeat" description="TPR" evidence="5">
    <location>
        <begin position="469"/>
        <end position="502"/>
    </location>
</feature>
<gene>
    <name evidence="7" type="primary">pknB_15</name>
    <name evidence="7" type="ORF">EC9_31670</name>
</gene>
<evidence type="ECO:0000256" key="3">
    <source>
        <dbReference type="ARBA" id="ARBA00022777"/>
    </source>
</evidence>
<dbReference type="Proteomes" id="UP000319557">
    <property type="component" value="Chromosome"/>
</dbReference>
<evidence type="ECO:0000259" key="6">
    <source>
        <dbReference type="PROSITE" id="PS50011"/>
    </source>
</evidence>
<dbReference type="Pfam" id="PF13432">
    <property type="entry name" value="TPR_16"/>
    <property type="match status" value="2"/>
</dbReference>
<dbReference type="Gene3D" id="1.25.40.10">
    <property type="entry name" value="Tetratricopeptide repeat domain"/>
    <property type="match status" value="2"/>
</dbReference>
<dbReference type="SMART" id="SM00028">
    <property type="entry name" value="TPR"/>
    <property type="match status" value="3"/>
</dbReference>
<keyword evidence="3 7" id="KW-0418">Kinase</keyword>
<evidence type="ECO:0000256" key="4">
    <source>
        <dbReference type="ARBA" id="ARBA00022840"/>
    </source>
</evidence>
<organism evidence="7 8">
    <name type="scientific">Rosistilla ulvae</name>
    <dbReference type="NCBI Taxonomy" id="1930277"/>
    <lineage>
        <taxon>Bacteria</taxon>
        <taxon>Pseudomonadati</taxon>
        <taxon>Planctomycetota</taxon>
        <taxon>Planctomycetia</taxon>
        <taxon>Pirellulales</taxon>
        <taxon>Pirellulaceae</taxon>
        <taxon>Rosistilla</taxon>
    </lineage>
</organism>